<evidence type="ECO:0000313" key="3">
    <source>
        <dbReference type="Proteomes" id="UP001549036"/>
    </source>
</evidence>
<comment type="caution">
    <text evidence="2">The sequence shown here is derived from an EMBL/GenBank/DDBJ whole genome shotgun (WGS) entry which is preliminary data.</text>
</comment>
<name>A0ABV2I2Z5_9HYPH</name>
<protein>
    <submittedName>
        <fullName evidence="2">Uncharacterized protein</fullName>
    </submittedName>
</protein>
<evidence type="ECO:0000313" key="2">
    <source>
        <dbReference type="EMBL" id="MET3597223.1"/>
    </source>
</evidence>
<dbReference type="EMBL" id="JBEPLM010000021">
    <property type="protein sequence ID" value="MET3597223.1"/>
    <property type="molecule type" value="Genomic_DNA"/>
</dbReference>
<organism evidence="2 3">
    <name type="scientific">Mesorhizobium shonense</name>
    <dbReference type="NCBI Taxonomy" id="1209948"/>
    <lineage>
        <taxon>Bacteria</taxon>
        <taxon>Pseudomonadati</taxon>
        <taxon>Pseudomonadota</taxon>
        <taxon>Alphaproteobacteria</taxon>
        <taxon>Hyphomicrobiales</taxon>
        <taxon>Phyllobacteriaceae</taxon>
        <taxon>Mesorhizobium</taxon>
    </lineage>
</organism>
<evidence type="ECO:0000256" key="1">
    <source>
        <dbReference type="SAM" id="MobiDB-lite"/>
    </source>
</evidence>
<reference evidence="2 3" key="1">
    <citation type="submission" date="2024-06" db="EMBL/GenBank/DDBJ databases">
        <title>Genomic Encyclopedia of Type Strains, Phase IV (KMG-IV): sequencing the most valuable type-strain genomes for metagenomic binning, comparative biology and taxonomic classification.</title>
        <authorList>
            <person name="Goeker M."/>
        </authorList>
    </citation>
    <scope>NUCLEOTIDE SEQUENCE [LARGE SCALE GENOMIC DNA]</scope>
    <source>
        <strain evidence="2 3">DSM 29846</strain>
    </source>
</reference>
<sequence>MAQRPASQETCHRHELTGRGVPGGDAGTGLVGRLVQHPSVAILESDGMLDGSIDRIHHAIGHAARKYHPGNRAGIRP</sequence>
<gene>
    <name evidence="2" type="ORF">ABID26_006647</name>
</gene>
<keyword evidence="3" id="KW-1185">Reference proteome</keyword>
<proteinExistence type="predicted"/>
<feature type="region of interest" description="Disordered" evidence="1">
    <location>
        <begin position="1"/>
        <end position="30"/>
    </location>
</feature>
<accession>A0ABV2I2Z5</accession>
<dbReference type="Proteomes" id="UP001549036">
    <property type="component" value="Unassembled WGS sequence"/>
</dbReference>
<feature type="compositionally biased region" description="Gly residues" evidence="1">
    <location>
        <begin position="20"/>
        <end position="30"/>
    </location>
</feature>